<dbReference type="SMR" id="A0A158M8S4"/>
<dbReference type="Gene3D" id="3.10.450.50">
    <property type="match status" value="1"/>
</dbReference>
<protein>
    <submittedName>
        <fullName evidence="1">Putative N-acetyltransferase YedL</fullName>
    </submittedName>
</protein>
<dbReference type="EMBL" id="JFZZ01000009">
    <property type="protein sequence ID" value="KAK99652.1"/>
    <property type="molecule type" value="Genomic_DNA"/>
</dbReference>
<dbReference type="RefSeq" id="WP_005017510.1">
    <property type="nucleotide sequence ID" value="NZ_JFZZ01000009.1"/>
</dbReference>
<dbReference type="PATRIC" id="fig|1331206.3.peg.212"/>
<dbReference type="InterPro" id="IPR032710">
    <property type="entry name" value="NTF2-like_dom_sf"/>
</dbReference>
<comment type="caution">
    <text evidence="1">The sequence shown here is derived from an EMBL/GenBank/DDBJ whole genome shotgun (WGS) entry which is preliminary data.</text>
</comment>
<dbReference type="STRING" id="35814.BBB42_00690"/>
<gene>
    <name evidence="1" type="ORF">L497_3194</name>
</gene>
<accession>A0A158M8S4</accession>
<evidence type="ECO:0000313" key="1">
    <source>
        <dbReference type="EMBL" id="KAK99652.1"/>
    </source>
</evidence>
<dbReference type="AlphaFoldDB" id="A0A158M8S4"/>
<proteinExistence type="predicted"/>
<evidence type="ECO:0000313" key="2">
    <source>
        <dbReference type="Proteomes" id="UP000026682"/>
    </source>
</evidence>
<keyword evidence="1" id="KW-0808">Transferase</keyword>
<dbReference type="Proteomes" id="UP000026682">
    <property type="component" value="Unassembled WGS sequence"/>
</dbReference>
<sequence length="153" mass="17224">MNTTVTQTPVEIATEFFDRYRDHDVPGMSDLCTDNANFEYIPFEVWAKQRVVRGDGKVRTVGRVIWSGLINAFPDLGNTIFHIDGNEDGDVVVACDITGTQDSAWGFISAKGQYFAEPHLFILHVNEEGLIDNIRAYWDNAGVNRQLGHFEVD</sequence>
<dbReference type="GO" id="GO:0016740">
    <property type="term" value="F:transferase activity"/>
    <property type="evidence" value="ECO:0007669"/>
    <property type="project" value="UniProtKB-KW"/>
</dbReference>
<name>A0A158M8S4_9BORD</name>
<dbReference type="SUPFAM" id="SSF54427">
    <property type="entry name" value="NTF2-like"/>
    <property type="match status" value="1"/>
</dbReference>
<reference evidence="1 2" key="1">
    <citation type="submission" date="2014-03" db="EMBL/GenBank/DDBJ databases">
        <title>Genome sequence of Bordetella holmseii.</title>
        <authorList>
            <person name="Harvill E."/>
            <person name="Goodfield L.L."/>
            <person name="Ivanov Y."/>
            <person name="Meyer J.A."/>
            <person name="Newth C."/>
            <person name="Cassiday P."/>
            <person name="Tondella M.L."/>
            <person name="Liao P."/>
            <person name="Zimmerman J."/>
            <person name="Meert K."/>
            <person name="Wessel D."/>
            <person name="Berger J."/>
            <person name="Dean J.M."/>
            <person name="Holubkov R."/>
            <person name="Burr J."/>
            <person name="Liu T."/>
            <person name="Brinkac L.M."/>
            <person name="Sanka R."/>
            <person name="Kim M."/>
            <person name="Losada L."/>
        </authorList>
    </citation>
    <scope>NUCLEOTIDE SEQUENCE [LARGE SCALE GENOMIC DNA]</scope>
    <source>
        <strain evidence="1 2">CDC-H585-BH</strain>
    </source>
</reference>
<organism evidence="1 2">
    <name type="scientific">Bordetella holmesii CDC-H585-BH</name>
    <dbReference type="NCBI Taxonomy" id="1331206"/>
    <lineage>
        <taxon>Bacteria</taxon>
        <taxon>Pseudomonadati</taxon>
        <taxon>Pseudomonadota</taxon>
        <taxon>Betaproteobacteria</taxon>
        <taxon>Burkholderiales</taxon>
        <taxon>Alcaligenaceae</taxon>
        <taxon>Bordetella</taxon>
    </lineage>
</organism>
<dbReference type="GeneID" id="93121665"/>